<evidence type="ECO:0000256" key="10">
    <source>
        <dbReference type="RuleBase" id="RU000577"/>
    </source>
</evidence>
<evidence type="ECO:0000259" key="12">
    <source>
        <dbReference type="SMART" id="SM00382"/>
    </source>
</evidence>
<dbReference type="InterPro" id="IPR013159">
    <property type="entry name" value="DnaA_C"/>
</dbReference>
<keyword evidence="4 8" id="KW-0547">Nucleotide-binding</keyword>
<keyword evidence="6 8" id="KW-0446">Lipid-binding</keyword>
<dbReference type="NCBIfam" id="TIGR00362">
    <property type="entry name" value="DnaA"/>
    <property type="match status" value="1"/>
</dbReference>
<evidence type="ECO:0000256" key="11">
    <source>
        <dbReference type="RuleBase" id="RU004227"/>
    </source>
</evidence>
<keyword evidence="15" id="KW-1185">Reference proteome</keyword>
<comment type="similarity">
    <text evidence="1 8 11">Belongs to the DnaA family.</text>
</comment>
<dbReference type="PANTHER" id="PTHR30050">
    <property type="entry name" value="CHROMOSOMAL REPLICATION INITIATOR PROTEIN DNAA"/>
    <property type="match status" value="1"/>
</dbReference>
<keyword evidence="7 8" id="KW-0238">DNA-binding</keyword>
<dbReference type="PRINTS" id="PR00051">
    <property type="entry name" value="DNAA"/>
</dbReference>
<feature type="region of interest" description="Domain I, interacts with DnaA modulators" evidence="8">
    <location>
        <begin position="1"/>
        <end position="93"/>
    </location>
</feature>
<dbReference type="PROSITE" id="PS01008">
    <property type="entry name" value="DNAA"/>
    <property type="match status" value="1"/>
</dbReference>
<evidence type="ECO:0000256" key="4">
    <source>
        <dbReference type="ARBA" id="ARBA00022741"/>
    </source>
</evidence>
<comment type="caution">
    <text evidence="14">The sequence shown here is derived from an EMBL/GenBank/DDBJ whole genome shotgun (WGS) entry which is preliminary data.</text>
</comment>
<dbReference type="InterPro" id="IPR013317">
    <property type="entry name" value="DnaA_dom"/>
</dbReference>
<comment type="function">
    <text evidence="8 10">Plays an essential role in the initiation and regulation of chromosomal replication. ATP-DnaA binds to the origin of replication (oriC) to initiate formation of the DNA replication initiation complex once per cell cycle. Binds the DnaA box (a 9 base pair repeat at the origin) and separates the double-stranded (ds)DNA. Forms a right-handed helical filament on oriC DNA; dsDNA binds to the exterior of the filament while single-stranded (ss)DNA is stabiized in the filament's interior. The ATP-DnaA-oriC complex binds and stabilizes one strand of the AT-rich DNA unwinding element (DUE), permitting loading of DNA polymerase. After initiation quickly degrades to an ADP-DnaA complex that is not apt for DNA replication. Binds acidic phospholipids.</text>
</comment>
<keyword evidence="3 8" id="KW-0235">DNA replication</keyword>
<feature type="binding site" evidence="8">
    <location>
        <position position="159"/>
    </location>
    <ligand>
        <name>ATP</name>
        <dbReference type="ChEBI" id="CHEBI:30616"/>
    </ligand>
</feature>
<dbReference type="InterPro" id="IPR003593">
    <property type="entry name" value="AAA+_ATPase"/>
</dbReference>
<accession>A0ABR9QXD9</accession>
<dbReference type="Proteomes" id="UP001516588">
    <property type="component" value="Unassembled WGS sequence"/>
</dbReference>
<evidence type="ECO:0000256" key="6">
    <source>
        <dbReference type="ARBA" id="ARBA00023121"/>
    </source>
</evidence>
<evidence type="ECO:0000256" key="1">
    <source>
        <dbReference type="ARBA" id="ARBA00006583"/>
    </source>
</evidence>
<dbReference type="SUPFAM" id="SSF48295">
    <property type="entry name" value="TrpR-like"/>
    <property type="match status" value="1"/>
</dbReference>
<feature type="domain" description="Chromosomal replication initiator DnaA C-terminal" evidence="13">
    <location>
        <begin position="360"/>
        <end position="429"/>
    </location>
</feature>
<feature type="region of interest" description="Domain IV, binds dsDNA" evidence="8">
    <location>
        <begin position="333"/>
        <end position="452"/>
    </location>
</feature>
<evidence type="ECO:0000313" key="14">
    <source>
        <dbReference type="EMBL" id="MBE5035553.1"/>
    </source>
</evidence>
<evidence type="ECO:0000313" key="15">
    <source>
        <dbReference type="Proteomes" id="UP001516588"/>
    </source>
</evidence>
<dbReference type="InterPro" id="IPR027417">
    <property type="entry name" value="P-loop_NTPase"/>
</dbReference>
<comment type="caution">
    <text evidence="8">Lacks conserved residue(s) required for the propagation of feature annotation.</text>
</comment>
<dbReference type="InterPro" id="IPR001957">
    <property type="entry name" value="Chromosome_initiator_DnaA"/>
</dbReference>
<dbReference type="SMART" id="SM00760">
    <property type="entry name" value="Bac_DnaA_C"/>
    <property type="match status" value="1"/>
</dbReference>
<dbReference type="Gene3D" id="1.10.1750.10">
    <property type="match status" value="1"/>
</dbReference>
<feature type="binding site" evidence="8">
    <location>
        <position position="161"/>
    </location>
    <ligand>
        <name>ATP</name>
        <dbReference type="ChEBI" id="CHEBI:30616"/>
    </ligand>
</feature>
<dbReference type="InterPro" id="IPR024633">
    <property type="entry name" value="DnaA_N_dom"/>
</dbReference>
<comment type="subcellular location">
    <subcellularLocation>
        <location evidence="8">Cytoplasm</location>
    </subcellularLocation>
</comment>
<dbReference type="Pfam" id="PF08299">
    <property type="entry name" value="Bac_DnaA_C"/>
    <property type="match status" value="1"/>
</dbReference>
<dbReference type="CDD" id="cd06571">
    <property type="entry name" value="Bac_DnaA_C"/>
    <property type="match status" value="1"/>
</dbReference>
<gene>
    <name evidence="8 14" type="primary">dnaA</name>
    <name evidence="14" type="ORF">INF20_04560</name>
</gene>
<dbReference type="SUPFAM" id="SSF52540">
    <property type="entry name" value="P-loop containing nucleoside triphosphate hydrolases"/>
    <property type="match status" value="1"/>
</dbReference>
<proteinExistence type="inferred from homology"/>
<keyword evidence="5 8" id="KW-0067">ATP-binding</keyword>
<dbReference type="Gene3D" id="3.40.50.300">
    <property type="entry name" value="P-loop containing nucleotide triphosphate hydrolases"/>
    <property type="match status" value="1"/>
</dbReference>
<comment type="domain">
    <text evidence="8">Domain I is involved in oligomerization and binding regulators, domain II is flexibile and of varying length in different bacteria, domain III forms the AAA+ region, while domain IV binds dsDNA.</text>
</comment>
<evidence type="ECO:0000256" key="3">
    <source>
        <dbReference type="ARBA" id="ARBA00022705"/>
    </source>
</evidence>
<feature type="binding site" evidence="8">
    <location>
        <position position="157"/>
    </location>
    <ligand>
        <name>ATP</name>
        <dbReference type="ChEBI" id="CHEBI:30616"/>
    </ligand>
</feature>
<name>A0ABR9QXD9_9FIRM</name>
<evidence type="ECO:0000256" key="5">
    <source>
        <dbReference type="ARBA" id="ARBA00022840"/>
    </source>
</evidence>
<organism evidence="14 15">
    <name type="scientific">Gallibacter intestinalis</name>
    <dbReference type="NCBI Taxonomy" id="2779356"/>
    <lineage>
        <taxon>Bacteria</taxon>
        <taxon>Bacillati</taxon>
        <taxon>Bacillota</taxon>
        <taxon>Clostridia</taxon>
        <taxon>Eubacteriales</taxon>
        <taxon>Eubacteriaceae</taxon>
        <taxon>Gallibacter</taxon>
    </lineage>
</organism>
<dbReference type="SMART" id="SM00382">
    <property type="entry name" value="AAA"/>
    <property type="match status" value="1"/>
</dbReference>
<sequence length="452" mass="52616">MSDYNKKWAYVLELLEPEVNEVTFETWFEPLKFSSIDENAGILYILCDTEFAISTINNRYMHLLEGYTEAVFKNKYKIKLLLEGSVQENKKETPKNSFSTTSTVNEEFDKELISNPKYTFDNFVVGSNNEYAHAAALAVAENPAKNFNPLYLYSESGLGKTHLMYAICNHVMEHYKDKKVLYVTSEMFTNEIISAIKTEKTKEFRDKYRQMDVLLIDDVQFFEGKEQTQEELFNTFNYLYDNNKQLVFSSDRPPKELKNLDERLTSRFGWKIVADIKKPNYETRMAILSKKAEQENLEIDDNIETVLSMIAERVTTNVRELEGAFTNLYTMAVMLGKKITPEFARENLQNIFTDDQKDINVETIKRVVSKYFNISVKDIEGRKRSRNISHPRQIAMYLTREFTDLSLPNIGKAFGGKDHTTVLHAYEKISEELKNDNVTKTYVNELTSRIKI</sequence>
<evidence type="ECO:0000256" key="8">
    <source>
        <dbReference type="HAMAP-Rule" id="MF_00377"/>
    </source>
</evidence>
<dbReference type="HAMAP" id="MF_00377">
    <property type="entry name" value="DnaA_bact"/>
    <property type="match status" value="1"/>
</dbReference>
<dbReference type="Gene3D" id="1.10.8.60">
    <property type="match status" value="1"/>
</dbReference>
<dbReference type="InterPro" id="IPR020591">
    <property type="entry name" value="Chromosome_initiator_DnaA-like"/>
</dbReference>
<comment type="subunit">
    <text evidence="8">Oligomerizes as a right-handed, spiral filament on DNA at oriC.</text>
</comment>
<dbReference type="InterPro" id="IPR018312">
    <property type="entry name" value="Chromosome_initiator_DnaA_CS"/>
</dbReference>
<protein>
    <recommendedName>
        <fullName evidence="8 9">Chromosomal replication initiator protein DnaA</fullName>
    </recommendedName>
</protein>
<feature type="binding site" evidence="8">
    <location>
        <position position="160"/>
    </location>
    <ligand>
        <name>ATP</name>
        <dbReference type="ChEBI" id="CHEBI:30616"/>
    </ligand>
</feature>
<feature type="domain" description="AAA+ ATPase" evidence="12">
    <location>
        <begin position="146"/>
        <end position="274"/>
    </location>
</feature>
<dbReference type="RefSeq" id="WP_226385202.1">
    <property type="nucleotide sequence ID" value="NZ_JADCKA010000006.1"/>
</dbReference>
<dbReference type="PANTHER" id="PTHR30050:SF2">
    <property type="entry name" value="CHROMOSOMAL REPLICATION INITIATOR PROTEIN DNAA"/>
    <property type="match status" value="1"/>
</dbReference>
<dbReference type="Gene3D" id="3.30.300.180">
    <property type="match status" value="1"/>
</dbReference>
<evidence type="ECO:0000256" key="7">
    <source>
        <dbReference type="ARBA" id="ARBA00023125"/>
    </source>
</evidence>
<evidence type="ECO:0000256" key="9">
    <source>
        <dbReference type="NCBIfam" id="TIGR00362"/>
    </source>
</evidence>
<dbReference type="EMBL" id="JADCKA010000006">
    <property type="protein sequence ID" value="MBE5035553.1"/>
    <property type="molecule type" value="Genomic_DNA"/>
</dbReference>
<dbReference type="Pfam" id="PF00308">
    <property type="entry name" value="Bac_DnaA"/>
    <property type="match status" value="1"/>
</dbReference>
<dbReference type="InterPro" id="IPR010921">
    <property type="entry name" value="Trp_repressor/repl_initiator"/>
</dbReference>
<keyword evidence="2 8" id="KW-0963">Cytoplasm</keyword>
<evidence type="ECO:0000256" key="2">
    <source>
        <dbReference type="ARBA" id="ARBA00022490"/>
    </source>
</evidence>
<evidence type="ECO:0000259" key="13">
    <source>
        <dbReference type="SMART" id="SM00760"/>
    </source>
</evidence>
<dbReference type="CDD" id="cd00009">
    <property type="entry name" value="AAA"/>
    <property type="match status" value="1"/>
</dbReference>
<reference evidence="14 15" key="1">
    <citation type="submission" date="2020-10" db="EMBL/GenBank/DDBJ databases">
        <title>ChiBAC.</title>
        <authorList>
            <person name="Zenner C."/>
            <person name="Hitch T.C.A."/>
            <person name="Clavel T."/>
        </authorList>
    </citation>
    <scope>NUCLEOTIDE SEQUENCE [LARGE SCALE GENOMIC DNA]</scope>
    <source>
        <strain evidence="14 15">DSM 108706</strain>
    </source>
</reference>
<dbReference type="InterPro" id="IPR038454">
    <property type="entry name" value="DnaA_N_sf"/>
</dbReference>
<dbReference type="Pfam" id="PF11638">
    <property type="entry name" value="DnaA_N"/>
    <property type="match status" value="1"/>
</dbReference>